<dbReference type="EMBL" id="CP097636">
    <property type="protein sequence ID" value="URI09649.1"/>
    <property type="molecule type" value="Genomic_DNA"/>
</dbReference>
<feature type="domain" description="DUF2281" evidence="1">
    <location>
        <begin position="8"/>
        <end position="37"/>
    </location>
</feature>
<protein>
    <submittedName>
        <fullName evidence="2">DUF2281 domain-containing protein</fullName>
    </submittedName>
</protein>
<evidence type="ECO:0000313" key="2">
    <source>
        <dbReference type="EMBL" id="URI09649.1"/>
    </source>
</evidence>
<gene>
    <name evidence="2" type="ORF">MW290_29295</name>
</gene>
<evidence type="ECO:0000259" key="1">
    <source>
        <dbReference type="Pfam" id="PF10047"/>
    </source>
</evidence>
<dbReference type="Pfam" id="PF10047">
    <property type="entry name" value="DUF2281"/>
    <property type="match status" value="1"/>
</dbReference>
<keyword evidence="3" id="KW-1185">Reference proteome</keyword>
<evidence type="ECO:0000313" key="3">
    <source>
        <dbReference type="Proteomes" id="UP001056201"/>
    </source>
</evidence>
<dbReference type="Proteomes" id="UP001056201">
    <property type="component" value="Chromosome 2"/>
</dbReference>
<proteinExistence type="predicted"/>
<name>A0ABY4S9I7_AQUTE</name>
<accession>A0ABY4S9I7</accession>
<sequence>MTAIELQLLERLKQLPPARVAEVVDYVEFLASREERKLAAARLGDQLARLDALNLPAVSDEEVEAEVQASRQARRNEGIAGA</sequence>
<dbReference type="RefSeq" id="WP_250197872.1">
    <property type="nucleotide sequence ID" value="NZ_CP097636.1"/>
</dbReference>
<organism evidence="2 3">
    <name type="scientific">Aquincola tertiaricarbonis</name>
    <dbReference type="NCBI Taxonomy" id="391953"/>
    <lineage>
        <taxon>Bacteria</taxon>
        <taxon>Pseudomonadati</taxon>
        <taxon>Pseudomonadota</taxon>
        <taxon>Betaproteobacteria</taxon>
        <taxon>Burkholderiales</taxon>
        <taxon>Sphaerotilaceae</taxon>
        <taxon>Aquincola</taxon>
    </lineage>
</organism>
<dbReference type="InterPro" id="IPR018739">
    <property type="entry name" value="DUF2281"/>
</dbReference>
<reference evidence="2" key="1">
    <citation type="submission" date="2022-05" db="EMBL/GenBank/DDBJ databases">
        <title>An RpoN-dependent PEP-CTERM gene is involved in floc formation of an Aquincola tertiaricarbonis strain.</title>
        <authorList>
            <person name="Qiu D."/>
            <person name="Xia M."/>
        </authorList>
    </citation>
    <scope>NUCLEOTIDE SEQUENCE</scope>
    <source>
        <strain evidence="2">RN12</strain>
    </source>
</reference>